<gene>
    <name evidence="2" type="ORF">M406DRAFT_73815</name>
</gene>
<dbReference type="GeneID" id="63842789"/>
<keyword evidence="1" id="KW-0732">Signal</keyword>
<keyword evidence="3" id="KW-1185">Reference proteome</keyword>
<evidence type="ECO:0000313" key="3">
    <source>
        <dbReference type="Proteomes" id="UP000803844"/>
    </source>
</evidence>
<dbReference type="RefSeq" id="XP_040774149.1">
    <property type="nucleotide sequence ID" value="XM_040925660.1"/>
</dbReference>
<protein>
    <submittedName>
        <fullName evidence="2">Uncharacterized protein</fullName>
    </submittedName>
</protein>
<accession>A0A9P5CLL2</accession>
<dbReference type="EMBL" id="MU032349">
    <property type="protein sequence ID" value="KAF3763188.1"/>
    <property type="molecule type" value="Genomic_DNA"/>
</dbReference>
<proteinExistence type="predicted"/>
<reference evidence="2" key="1">
    <citation type="journal article" date="2020" name="Phytopathology">
        <title>Genome sequence of the chestnut blight fungus Cryphonectria parasitica EP155: A fundamental resource for an archetypical invasive plant pathogen.</title>
        <authorList>
            <person name="Crouch J.A."/>
            <person name="Dawe A."/>
            <person name="Aerts A."/>
            <person name="Barry K."/>
            <person name="Churchill A.C.L."/>
            <person name="Grimwood J."/>
            <person name="Hillman B."/>
            <person name="Milgroom M.G."/>
            <person name="Pangilinan J."/>
            <person name="Smith M."/>
            <person name="Salamov A."/>
            <person name="Schmutz J."/>
            <person name="Yadav J."/>
            <person name="Grigoriev I.V."/>
            <person name="Nuss D."/>
        </authorList>
    </citation>
    <scope>NUCLEOTIDE SEQUENCE</scope>
    <source>
        <strain evidence="2">EP155</strain>
    </source>
</reference>
<evidence type="ECO:0000256" key="1">
    <source>
        <dbReference type="SAM" id="SignalP"/>
    </source>
</evidence>
<name>A0A9P5CLL2_CRYP1</name>
<feature type="chain" id="PRO_5040253812" evidence="1">
    <location>
        <begin position="22"/>
        <end position="192"/>
    </location>
</feature>
<evidence type="ECO:0000313" key="2">
    <source>
        <dbReference type="EMBL" id="KAF3763188.1"/>
    </source>
</evidence>
<comment type="caution">
    <text evidence="2">The sequence shown here is derived from an EMBL/GenBank/DDBJ whole genome shotgun (WGS) entry which is preliminary data.</text>
</comment>
<sequence>MRLYLLLTYLSMVWALPGTLANPTHTVGLEPRTGPTTSCGIWVTGSRSSAQNLQSQLAECSSNLWGTSFTVPGKRVDASSSPCIGLACDPKTQTQFMNALIKQNVFDVNTVQDNIGQLVTKNCTDIAHSAQQLLDDCCTDHSSDGISGQYAFGDGTNINVVYSWSCHTDETPSDPCPTAGTHCPTNLPQCKD</sequence>
<feature type="signal peptide" evidence="1">
    <location>
        <begin position="1"/>
        <end position="21"/>
    </location>
</feature>
<dbReference type="OrthoDB" id="3552888at2759"/>
<dbReference type="AlphaFoldDB" id="A0A9P5CLL2"/>
<organism evidence="2 3">
    <name type="scientific">Cryphonectria parasitica (strain ATCC 38755 / EP155)</name>
    <dbReference type="NCBI Taxonomy" id="660469"/>
    <lineage>
        <taxon>Eukaryota</taxon>
        <taxon>Fungi</taxon>
        <taxon>Dikarya</taxon>
        <taxon>Ascomycota</taxon>
        <taxon>Pezizomycotina</taxon>
        <taxon>Sordariomycetes</taxon>
        <taxon>Sordariomycetidae</taxon>
        <taxon>Diaporthales</taxon>
        <taxon>Cryphonectriaceae</taxon>
        <taxon>Cryphonectria-Endothia species complex</taxon>
        <taxon>Cryphonectria</taxon>
    </lineage>
</organism>
<dbReference type="Proteomes" id="UP000803844">
    <property type="component" value="Unassembled WGS sequence"/>
</dbReference>